<dbReference type="KEGG" id="sre:PTSG_00132"/>
<sequence length="527" mass="55524">MKFLIAAAVLALAVASAQGTPYPECPSDVVDQASCEAKCPTCSFCSFQQFNGQSACHCGELTNNEPTYACEPAYNDDEPMNDSPSYPECPNTILDQASCDAQCPSCFSCFYMDTPAGPTCFCIMSQNDADPEFGCQPVYSMDDDFFGGHDDDIAYSDPCPSSVVDQSSCRAAMCPDGSCEFCEFMPNFGCLCSGNSTEDVSVCSIDAPAVHMNQCPSTISGAGDCYTGCPHCDSCTFVVGRGCACSKNDVLKFTCGDVPESGFGDDDFGGLFPGMDAGAYRTFAIEFLVTQLGAQCRDPLNKALTTDLVKCLTEGEVPDFEFDFEDSASIDTMCGNRCISQFFRGVSILDEAGCLAALPADDDDDLASFFEDDQDDYDDGDDGDLISGIEDVREFMPLAGAVCTKSSSNKQYCGKMVPYLDRALSSPGNVTADDCRAIIGYGACLGTFRAAVTEHPTLFSSDDDDNGIDADNFVAQLESLCRAQNVTGITEAASATEAPSSLASSSATSVSGIVAFVAAAVVAALLA</sequence>
<feature type="signal peptide" evidence="1">
    <location>
        <begin position="1"/>
        <end position="19"/>
    </location>
</feature>
<dbReference type="AlphaFoldDB" id="F2TVL9"/>
<feature type="chain" id="PRO_5003286838" evidence="1">
    <location>
        <begin position="20"/>
        <end position="527"/>
    </location>
</feature>
<protein>
    <submittedName>
        <fullName evidence="2">Uncharacterized protein</fullName>
    </submittedName>
</protein>
<name>F2TVL9_SALR5</name>
<dbReference type="EMBL" id="GL832955">
    <property type="protein sequence ID" value="EGD72115.1"/>
    <property type="molecule type" value="Genomic_DNA"/>
</dbReference>
<organism evidence="3">
    <name type="scientific">Salpingoeca rosetta (strain ATCC 50818 / BSB-021)</name>
    <dbReference type="NCBI Taxonomy" id="946362"/>
    <lineage>
        <taxon>Eukaryota</taxon>
        <taxon>Choanoflagellata</taxon>
        <taxon>Craspedida</taxon>
        <taxon>Salpingoecidae</taxon>
        <taxon>Salpingoeca</taxon>
    </lineage>
</organism>
<dbReference type="RefSeq" id="XP_004998687.1">
    <property type="nucleotide sequence ID" value="XM_004998630.1"/>
</dbReference>
<dbReference type="InParanoid" id="F2TVL9"/>
<proteinExistence type="predicted"/>
<keyword evidence="3" id="KW-1185">Reference proteome</keyword>
<keyword evidence="1" id="KW-0732">Signal</keyword>
<dbReference type="Proteomes" id="UP000007799">
    <property type="component" value="Unassembled WGS sequence"/>
</dbReference>
<gene>
    <name evidence="2" type="ORF">PTSG_00132</name>
</gene>
<reference evidence="2" key="1">
    <citation type="submission" date="2009-08" db="EMBL/GenBank/DDBJ databases">
        <title>Annotation of Salpingoeca rosetta.</title>
        <authorList>
            <consortium name="The Broad Institute Genome Sequencing Platform"/>
            <person name="Russ C."/>
            <person name="Cuomo C."/>
            <person name="Burger G."/>
            <person name="Gray M.W."/>
            <person name="Holland P.W.H."/>
            <person name="King N."/>
            <person name="Lang F.B.F."/>
            <person name="Roger A.J."/>
            <person name="Ruiz-Trillo I."/>
            <person name="Young S.K."/>
            <person name="Zeng Q."/>
            <person name="Gargeya S."/>
            <person name="Alvarado L."/>
            <person name="Berlin A."/>
            <person name="Chapman S.B."/>
            <person name="Chen Z."/>
            <person name="Freedman E."/>
            <person name="Gellesch M."/>
            <person name="Goldberg J."/>
            <person name="Griggs A."/>
            <person name="Gujja S."/>
            <person name="Heilman E."/>
            <person name="Heiman D."/>
            <person name="Howarth C."/>
            <person name="Mehta T."/>
            <person name="Neiman D."/>
            <person name="Pearson M."/>
            <person name="Roberts A."/>
            <person name="Saif S."/>
            <person name="Shea T."/>
            <person name="Shenoy N."/>
            <person name="Sisk P."/>
            <person name="Stolte C."/>
            <person name="Sykes S."/>
            <person name="White J."/>
            <person name="Yandava C."/>
            <person name="Haas B."/>
            <person name="Nusbaum C."/>
            <person name="Birren B."/>
        </authorList>
    </citation>
    <scope>NUCLEOTIDE SEQUENCE [LARGE SCALE GENOMIC DNA]</scope>
    <source>
        <strain evidence="2">ATCC 50818</strain>
    </source>
</reference>
<evidence type="ECO:0000313" key="3">
    <source>
        <dbReference type="Proteomes" id="UP000007799"/>
    </source>
</evidence>
<accession>F2TVL9</accession>
<evidence type="ECO:0000313" key="2">
    <source>
        <dbReference type="EMBL" id="EGD72115.1"/>
    </source>
</evidence>
<evidence type="ECO:0000256" key="1">
    <source>
        <dbReference type="SAM" id="SignalP"/>
    </source>
</evidence>
<dbReference type="GeneID" id="16067426"/>